<dbReference type="PROSITE" id="PS51257">
    <property type="entry name" value="PROKAR_LIPOPROTEIN"/>
    <property type="match status" value="1"/>
</dbReference>
<evidence type="ECO:0000313" key="2">
    <source>
        <dbReference type="EMBL" id="SFG42666.1"/>
    </source>
</evidence>
<accession>A0A1I2RY45</accession>
<dbReference type="RefSeq" id="WP_092891752.1">
    <property type="nucleotide sequence ID" value="NZ_FOOQ01000002.1"/>
</dbReference>
<dbReference type="InterPro" id="IPR038482">
    <property type="entry name" value="Tp34-type_sf"/>
</dbReference>
<name>A0A1I2RY45_9EURY</name>
<organism evidence="2 3">
    <name type="scientific">Halopelagius inordinatus</name>
    <dbReference type="NCBI Taxonomy" id="553467"/>
    <lineage>
        <taxon>Archaea</taxon>
        <taxon>Methanobacteriati</taxon>
        <taxon>Methanobacteriota</taxon>
        <taxon>Stenosarchaea group</taxon>
        <taxon>Halobacteria</taxon>
        <taxon>Halobacteriales</taxon>
        <taxon>Haloferacaceae</taxon>
    </lineage>
</organism>
<dbReference type="InterPro" id="IPR055774">
    <property type="entry name" value="DUF7350"/>
</dbReference>
<protein>
    <recommendedName>
        <fullName evidence="1">DUF7350 domain-containing protein</fullName>
    </recommendedName>
</protein>
<keyword evidence="3" id="KW-1185">Reference proteome</keyword>
<dbReference type="Pfam" id="PF24041">
    <property type="entry name" value="DUF7350"/>
    <property type="match status" value="1"/>
</dbReference>
<dbReference type="EMBL" id="FOOQ01000002">
    <property type="protein sequence ID" value="SFG42666.1"/>
    <property type="molecule type" value="Genomic_DNA"/>
</dbReference>
<evidence type="ECO:0000313" key="3">
    <source>
        <dbReference type="Proteomes" id="UP000198876"/>
    </source>
</evidence>
<gene>
    <name evidence="2" type="ORF">SAMN04488063_2007</name>
</gene>
<feature type="domain" description="DUF7350" evidence="1">
    <location>
        <begin position="233"/>
        <end position="358"/>
    </location>
</feature>
<evidence type="ECO:0000259" key="1">
    <source>
        <dbReference type="Pfam" id="PF24041"/>
    </source>
</evidence>
<dbReference type="PROSITE" id="PS51318">
    <property type="entry name" value="TAT"/>
    <property type="match status" value="1"/>
</dbReference>
<proteinExistence type="predicted"/>
<dbReference type="Proteomes" id="UP000198876">
    <property type="component" value="Unassembled WGS sequence"/>
</dbReference>
<dbReference type="OrthoDB" id="156174at2157"/>
<dbReference type="InterPro" id="IPR006311">
    <property type="entry name" value="TAT_signal"/>
</dbReference>
<dbReference type="AlphaFoldDB" id="A0A1I2RY45"/>
<reference evidence="3" key="1">
    <citation type="submission" date="2016-10" db="EMBL/GenBank/DDBJ databases">
        <authorList>
            <person name="Varghese N."/>
            <person name="Submissions S."/>
        </authorList>
    </citation>
    <scope>NUCLEOTIDE SEQUENCE [LARGE SCALE GENOMIC DNA]</scope>
    <source>
        <strain evidence="3">CGMCC 1.7739</strain>
    </source>
</reference>
<dbReference type="Gene3D" id="2.60.40.2480">
    <property type="entry name" value="Periplasmic metal-binding protein Tp34-type"/>
    <property type="match status" value="1"/>
</dbReference>
<dbReference type="STRING" id="553467.SAMN04488063_2007"/>
<sequence length="362" mass="38602">MSPNLSRRDVLGALGAGSLVGAAGCLGTLGFETQSAWRDPPLVENRPDAVYRPALTEGMKTYGTTTAGPYGVALTYSYPHRFWTLTGTELSKTVVGAQDSLHLMVSLWDRETRTVLPVDSGVGIEITRDGSLVTEELAYPMLSQQMGLHYGSNYVLDGEGEYEATVSVGGVSLDRTGSFAGRFDSAERASLSFTFDTDDLSDVPLTRLDDAGERGAVEPMEMEFPVGVAPDAESLPGRHLGRATSGDAVLHAFAIDDADAGRFGDSGGTYLYLSARTPYNRITLPTMGVTAALTRDGETAFEGTLSRTLDPELGYHYGASVGEVRDGDTLDVSVDVPPQISRHDGYETAFLDMPPVTFDAGE</sequence>